<accession>M7N1G5</accession>
<comment type="caution">
    <text evidence="1">The sequence shown here is derived from an EMBL/GenBank/DDBJ whole genome shotgun (WGS) entry which is preliminary data.</text>
</comment>
<evidence type="ECO:0000313" key="2">
    <source>
        <dbReference type="Proteomes" id="UP000011910"/>
    </source>
</evidence>
<dbReference type="Proteomes" id="UP000011910">
    <property type="component" value="Unassembled WGS sequence"/>
</dbReference>
<protein>
    <submittedName>
        <fullName evidence="1">Uncharacterized protein</fullName>
    </submittedName>
</protein>
<name>M7N1G5_9BACT</name>
<dbReference type="EMBL" id="AODQ01000055">
    <property type="protein sequence ID" value="EMR02523.1"/>
    <property type="molecule type" value="Genomic_DNA"/>
</dbReference>
<organism evidence="1 2">
    <name type="scientific">Cesiribacter andamanensis AMV16</name>
    <dbReference type="NCBI Taxonomy" id="1279009"/>
    <lineage>
        <taxon>Bacteria</taxon>
        <taxon>Pseudomonadati</taxon>
        <taxon>Bacteroidota</taxon>
        <taxon>Cytophagia</taxon>
        <taxon>Cytophagales</taxon>
        <taxon>Cesiribacteraceae</taxon>
        <taxon>Cesiribacter</taxon>
    </lineage>
</organism>
<dbReference type="STRING" id="1279009.ADICEAN_02330"/>
<evidence type="ECO:0000313" key="1">
    <source>
        <dbReference type="EMBL" id="EMR02523.1"/>
    </source>
</evidence>
<reference evidence="1 2" key="1">
    <citation type="journal article" date="2013" name="Genome Announc.">
        <title>Draft Genome Sequence of Cesiribacter andamanensis Strain AMV16T, Isolated from a Soil Sample from a Mud Volcano in the Andaman Islands, India.</title>
        <authorList>
            <person name="Shivaji S."/>
            <person name="Ara S."/>
            <person name="Begum Z."/>
            <person name="Srinivas T.N."/>
            <person name="Singh A."/>
            <person name="Kumar Pinnaka A."/>
        </authorList>
    </citation>
    <scope>NUCLEOTIDE SEQUENCE [LARGE SCALE GENOMIC DNA]</scope>
    <source>
        <strain evidence="1 2">AMV16</strain>
    </source>
</reference>
<sequence>MRTNTTPKNPIPPYIFKIVEAKPGIIDPKTKNLLMFPLHEFNTGNIWLDYMQAGAKYASIAEPGKPYLLYMIMEDHWLLLSDPDPVRFEQAHSLVQKLIDHQCGRTD</sequence>
<proteinExistence type="predicted"/>
<gene>
    <name evidence="1" type="ORF">ADICEAN_02330</name>
</gene>
<dbReference type="AlphaFoldDB" id="M7N1G5"/>
<keyword evidence="2" id="KW-1185">Reference proteome</keyword>
<dbReference type="RefSeq" id="WP_009195723.1">
    <property type="nucleotide sequence ID" value="NZ_AODQ01000055.1"/>
</dbReference>